<reference evidence="2" key="2">
    <citation type="journal article" date="2010" name="Science">
        <title>The genome of the Western clawed frog Xenopus tropicalis.</title>
        <authorList>
            <person name="Hellsten U."/>
            <person name="Harland R.M."/>
            <person name="Gilchrist M.J."/>
            <person name="Hendrix D."/>
            <person name="Jurka J."/>
            <person name="Kapitonov V."/>
            <person name="Ovcharenko I."/>
            <person name="Putnam N.H."/>
            <person name="Shu S."/>
            <person name="Taher L."/>
            <person name="Blitz I.L."/>
            <person name="Blumberg B."/>
            <person name="Dichmann D.S."/>
            <person name="Dubchak I."/>
            <person name="Amaya E."/>
            <person name="Detter J.C."/>
            <person name="Fletcher R."/>
            <person name="Gerhard D.S."/>
            <person name="Goodstein D."/>
            <person name="Graves T."/>
            <person name="Grigoriev I.V."/>
            <person name="Grimwood J."/>
            <person name="Kawashima T."/>
            <person name="Lindquist E."/>
            <person name="Lucas S.M."/>
            <person name="Mead P.E."/>
            <person name="Mitros T."/>
            <person name="Ogino H."/>
            <person name="Ohta Y."/>
            <person name="Poliakov A.V."/>
            <person name="Pollet N."/>
            <person name="Robert J."/>
            <person name="Salamov A."/>
            <person name="Sater A.K."/>
            <person name="Schmutz J."/>
            <person name="Terry A."/>
            <person name="Vize P.D."/>
            <person name="Warren W.C."/>
            <person name="Wells D."/>
            <person name="Wills A."/>
            <person name="Wilson R.K."/>
            <person name="Zimmerman L.B."/>
            <person name="Zorn A.M."/>
            <person name="Grainger R."/>
            <person name="Grammer T."/>
            <person name="Khokha M.K."/>
            <person name="Richardson P.M."/>
            <person name="Rokhsar D.S."/>
        </authorList>
    </citation>
    <scope>NUCLEOTIDE SEQUENCE [LARGE SCALE GENOMIC DNA]</scope>
    <source>
        <strain evidence="2">Nigerian</strain>
    </source>
</reference>
<protein>
    <submittedName>
        <fullName evidence="2">Uncharacterized protein</fullName>
    </submittedName>
</protein>
<gene>
    <name evidence="2" type="ORF">XENTR_v90027618mg</name>
</gene>
<proteinExistence type="predicted"/>
<sequence>MPSRSRGTLRVRRAPSMHFSFSEEDIKRHRLAKSVSVRYNIGRGNHWEKGILPCRAYTLIYRGAQIQYREREPLGEGNPALQSLHSNIQRDTDTIQGEGTIGRRESCPAELTL</sequence>
<dbReference type="EMBL" id="KV460541">
    <property type="protein sequence ID" value="OCA16987.1"/>
    <property type="molecule type" value="Genomic_DNA"/>
</dbReference>
<feature type="region of interest" description="Disordered" evidence="1">
    <location>
        <begin position="76"/>
        <end position="113"/>
    </location>
</feature>
<reference evidence="2" key="1">
    <citation type="submission" date="2009-11" db="EMBL/GenBank/DDBJ databases">
        <authorList>
            <consortium name="US DOE Joint Genome Institute (JGI-PGF)"/>
            <person name="Ottilar R."/>
            <person name="Schmutz J."/>
            <person name="Salamov A."/>
            <person name="Cheng J.F."/>
            <person name="Lucas S."/>
            <person name="Pitluck S."/>
            <person name="Gundlach H."/>
            <person name="Guo Y."/>
            <person name="Haberer G."/>
            <person name="Nasrallah J."/>
            <person name="Mayer K.F.X."/>
            <person name="van de Peer Y."/>
            <person name="Weigel D."/>
            <person name="Grigoriev I.V."/>
        </authorList>
    </citation>
    <scope>NUCLEOTIDE SEQUENCE</scope>
    <source>
        <strain evidence="2">Nigerian</strain>
    </source>
</reference>
<evidence type="ECO:0000256" key="1">
    <source>
        <dbReference type="SAM" id="MobiDB-lite"/>
    </source>
</evidence>
<evidence type="ECO:0000313" key="2">
    <source>
        <dbReference type="EMBL" id="OCA16987.1"/>
    </source>
</evidence>
<name>A0A1B8Y220_XENTR</name>
<reference evidence="2" key="3">
    <citation type="submission" date="2016-05" db="EMBL/GenBank/DDBJ databases">
        <title>WGS assembly of Xenopus tropicalis.</title>
        <authorList>
            <person name="Sessions A."/>
            <person name="Jenkins J."/>
            <person name="Mitros T."/>
            <person name="Lyons J.T."/>
            <person name="Dichmann D.S."/>
            <person name="Robert J."/>
            <person name="Harland R.M."/>
            <person name="Rokhsar D.S."/>
        </authorList>
    </citation>
    <scope>NUCLEOTIDE SEQUENCE</scope>
    <source>
        <strain evidence="2">Nigerian</strain>
    </source>
</reference>
<organism evidence="2">
    <name type="scientific">Xenopus tropicalis</name>
    <name type="common">Western clawed frog</name>
    <name type="synonym">Silurana tropicalis</name>
    <dbReference type="NCBI Taxonomy" id="8364"/>
    <lineage>
        <taxon>Eukaryota</taxon>
        <taxon>Metazoa</taxon>
        <taxon>Chordata</taxon>
        <taxon>Craniata</taxon>
        <taxon>Vertebrata</taxon>
        <taxon>Euteleostomi</taxon>
        <taxon>Amphibia</taxon>
        <taxon>Batrachia</taxon>
        <taxon>Anura</taxon>
        <taxon>Pipoidea</taxon>
        <taxon>Pipidae</taxon>
        <taxon>Xenopodinae</taxon>
        <taxon>Xenopus</taxon>
        <taxon>Silurana</taxon>
    </lineage>
</organism>
<dbReference type="AlphaFoldDB" id="A0A1B8Y220"/>
<accession>A0A1B8Y220</accession>